<feature type="compositionally biased region" description="Low complexity" evidence="2">
    <location>
        <begin position="366"/>
        <end position="379"/>
    </location>
</feature>
<accession>A0A0S4IKR8</accession>
<reference evidence="4" key="1">
    <citation type="submission" date="2015-09" db="EMBL/GenBank/DDBJ databases">
        <authorList>
            <consortium name="Pathogen Informatics"/>
        </authorList>
    </citation>
    <scope>NUCLEOTIDE SEQUENCE [LARGE SCALE GENOMIC DNA]</scope>
    <source>
        <strain evidence="4">Lake Konstanz</strain>
    </source>
</reference>
<dbReference type="AlphaFoldDB" id="A0A0S4IKR8"/>
<feature type="region of interest" description="Disordered" evidence="2">
    <location>
        <begin position="333"/>
        <end position="413"/>
    </location>
</feature>
<proteinExistence type="predicted"/>
<organism evidence="3 4">
    <name type="scientific">Bodo saltans</name>
    <name type="common">Flagellated protozoan</name>
    <dbReference type="NCBI Taxonomy" id="75058"/>
    <lineage>
        <taxon>Eukaryota</taxon>
        <taxon>Discoba</taxon>
        <taxon>Euglenozoa</taxon>
        <taxon>Kinetoplastea</taxon>
        <taxon>Metakinetoplastina</taxon>
        <taxon>Eubodonida</taxon>
        <taxon>Bodonidae</taxon>
        <taxon>Bodo</taxon>
    </lineage>
</organism>
<evidence type="ECO:0000313" key="3">
    <source>
        <dbReference type="EMBL" id="CUE68560.1"/>
    </source>
</evidence>
<keyword evidence="4" id="KW-1185">Reference proteome</keyword>
<dbReference type="EMBL" id="CYKH01000070">
    <property type="protein sequence ID" value="CUE68560.1"/>
    <property type="molecule type" value="Genomic_DNA"/>
</dbReference>
<dbReference type="VEuPathDB" id="TriTrypDB:BSAL_03310"/>
<feature type="coiled-coil region" evidence="1">
    <location>
        <begin position="160"/>
        <end position="219"/>
    </location>
</feature>
<protein>
    <submittedName>
        <fullName evidence="3">Uncharacterized protein</fullName>
    </submittedName>
</protein>
<name>A0A0S4IKR8_BODSA</name>
<evidence type="ECO:0000256" key="2">
    <source>
        <dbReference type="SAM" id="MobiDB-lite"/>
    </source>
</evidence>
<evidence type="ECO:0000256" key="1">
    <source>
        <dbReference type="SAM" id="Coils"/>
    </source>
</evidence>
<sequence>MYSRAWGGSGSKLMAPDDAHDQHQHRHLMDELRLKEVELERCYAELDRLVATTHLTSSATALRGESAQLHELQRDVAMFTSSLRSVESQRDRLAAELRLSAACIENLDQRLLLSERELLQARLALAAKQTLHDGEPTPSKTENGGPLDIVALPLAARMHLARLSAEISALQSQLAQMQQDEQRRAAFDRDVQEELKHHNASLEDQLTDLMSKLAGEMERHEGTRQSYEALEATLAELHHSSIVVARLIKTSKTDVDGVVEVAAGRCDSAAGHPTTSVTVLDVLRPFALQVGRDLSAVSQLLVLVRESAAKHGVKTEIVDDDIVVRQVDPTVAAPRSIKPPQHSKQTSAAPAAGAPPAKRRILIAPSVSSRQSSQDSAVSGLRSTGLGWQRAGAPTALAARSLERSPSPAYPTH</sequence>
<dbReference type="Gene3D" id="1.10.287.1490">
    <property type="match status" value="1"/>
</dbReference>
<gene>
    <name evidence="3" type="ORF">BSAL_03310</name>
</gene>
<evidence type="ECO:0000313" key="4">
    <source>
        <dbReference type="Proteomes" id="UP000051952"/>
    </source>
</evidence>
<keyword evidence="1" id="KW-0175">Coiled coil</keyword>
<feature type="region of interest" description="Disordered" evidence="2">
    <location>
        <begin position="1"/>
        <end position="22"/>
    </location>
</feature>
<dbReference type="Proteomes" id="UP000051952">
    <property type="component" value="Unassembled WGS sequence"/>
</dbReference>